<dbReference type="SUPFAM" id="SSF48452">
    <property type="entry name" value="TPR-like"/>
    <property type="match status" value="2"/>
</dbReference>
<dbReference type="InterPro" id="IPR019734">
    <property type="entry name" value="TPR_rpt"/>
</dbReference>
<sequence>MNFIERREEPTKALAKFLKAKDIRLVYITGPMGIGKKTYGTRLRDRLKKLINPCLTSEGDFRHYCFKQPSEAPDLEVIFKSLLISCCNTHNMQHLSLEEILKDNDLKNQNIVLSIYHLEKLLGESLKFLELIKTGTNMILDALPKCYIIFTSDIQCNIFDEKQKSICLKRFMKHESVEFLKNYVKNHEELAQYGDRMAKICDYLPITLSLAGAVWSAIDSQFYKDVQEFINYLEDPEIYLKILSTKDFVLDDRIQLKIKRSLENLNEESLADLIAITYIPGTFNDEAISAILGKRVQEIKILKEKHLVVTESNERYDVLKSVRDYINTVIGNDYPSENKLVLHFRYVRFFGDILEQFQSKADSKDCGKALLPIDQEYTNLQKFLQEAIHANNSYQPYINAAINAESLIVSFLQKDSLEFYENLLKASEQLGSLKEQGQIFSALSNIYSSSFYDYKRGKQYAIIGLERLEKSAESTQLELGMIKNRLGFAKFKQGEVKDGIKYLEMADKIFDSEGRKQFHSFKIMMKHSSVLANRGITAILAGDYEKAYELHRRVLHMRKPILGKNHGDVALQYNSFGLIARERNKYQEALRNFSISLRIKRKLYPKGNTAVLIGYYNIIDIFVKLDKFDEVEKLFKQAVECFKMLGEGGNKTLIGAIYTAYASSFVKRQQYSKACEMFQISYEIREKYSKSPAFQFHTLVGYVNALRLSRNYELAMEIGRKGKSAINELMKQRPEHTLIPTLYKEIFLVYKGVENIKKCKKYLRIYVKHVDGLMHTDIRHKEQASKHSSLIELIDCLKDLDDDLKSLFYEMNDIIDCSICSFNLKEHIRSLNIL</sequence>
<evidence type="ECO:0000256" key="1">
    <source>
        <dbReference type="ARBA" id="ARBA00022737"/>
    </source>
</evidence>
<dbReference type="Pfam" id="PF13424">
    <property type="entry name" value="TPR_12"/>
    <property type="match status" value="1"/>
</dbReference>
<gene>
    <name evidence="3" type="ORF">DGYR_LOCUS5228</name>
</gene>
<dbReference type="InterPro" id="IPR027417">
    <property type="entry name" value="P-loop_NTPase"/>
</dbReference>
<dbReference type="Proteomes" id="UP000549394">
    <property type="component" value="Unassembled WGS sequence"/>
</dbReference>
<dbReference type="EMBL" id="CAJFCJ010000006">
    <property type="protein sequence ID" value="CAD5116623.1"/>
    <property type="molecule type" value="Genomic_DNA"/>
</dbReference>
<comment type="caution">
    <text evidence="3">The sequence shown here is derived from an EMBL/GenBank/DDBJ whole genome shotgun (WGS) entry which is preliminary data.</text>
</comment>
<keyword evidence="2" id="KW-0802">TPR repeat</keyword>
<dbReference type="AlphaFoldDB" id="A0A7I8VMC7"/>
<dbReference type="PANTHER" id="PTHR45641">
    <property type="entry name" value="TETRATRICOPEPTIDE REPEAT PROTEIN (AFU_ORTHOLOGUE AFUA_6G03870)"/>
    <property type="match status" value="1"/>
</dbReference>
<protein>
    <submittedName>
        <fullName evidence="3">DgyrCDS5495</fullName>
    </submittedName>
</protein>
<keyword evidence="4" id="KW-1185">Reference proteome</keyword>
<name>A0A7I8VMC7_9ANNE</name>
<accession>A0A7I8VMC7</accession>
<evidence type="ECO:0000313" key="4">
    <source>
        <dbReference type="Proteomes" id="UP000549394"/>
    </source>
</evidence>
<reference evidence="3 4" key="1">
    <citation type="submission" date="2020-08" db="EMBL/GenBank/DDBJ databases">
        <authorList>
            <person name="Hejnol A."/>
        </authorList>
    </citation>
    <scope>NUCLEOTIDE SEQUENCE [LARGE SCALE GENOMIC DNA]</scope>
</reference>
<proteinExistence type="predicted"/>
<dbReference type="OrthoDB" id="5988009at2759"/>
<dbReference type="SMART" id="SM00028">
    <property type="entry name" value="TPR"/>
    <property type="match status" value="5"/>
</dbReference>
<evidence type="ECO:0000313" key="3">
    <source>
        <dbReference type="EMBL" id="CAD5116623.1"/>
    </source>
</evidence>
<evidence type="ECO:0000256" key="2">
    <source>
        <dbReference type="ARBA" id="ARBA00022803"/>
    </source>
</evidence>
<organism evidence="3 4">
    <name type="scientific">Dimorphilus gyrociliatus</name>
    <dbReference type="NCBI Taxonomy" id="2664684"/>
    <lineage>
        <taxon>Eukaryota</taxon>
        <taxon>Metazoa</taxon>
        <taxon>Spiralia</taxon>
        <taxon>Lophotrochozoa</taxon>
        <taxon>Annelida</taxon>
        <taxon>Polychaeta</taxon>
        <taxon>Polychaeta incertae sedis</taxon>
        <taxon>Dinophilidae</taxon>
        <taxon>Dimorphilus</taxon>
    </lineage>
</organism>
<keyword evidence="1" id="KW-0677">Repeat</keyword>
<dbReference type="InterPro" id="IPR011990">
    <property type="entry name" value="TPR-like_helical_dom_sf"/>
</dbReference>
<dbReference type="SUPFAM" id="SSF52540">
    <property type="entry name" value="P-loop containing nucleoside triphosphate hydrolases"/>
    <property type="match status" value="1"/>
</dbReference>
<dbReference type="Gene3D" id="1.25.40.10">
    <property type="entry name" value="Tetratricopeptide repeat domain"/>
    <property type="match status" value="2"/>
</dbReference>
<dbReference type="PANTHER" id="PTHR45641:SF19">
    <property type="entry name" value="NEPHROCYSTIN-3"/>
    <property type="match status" value="1"/>
</dbReference>